<dbReference type="PANTHER" id="PTHR11142">
    <property type="entry name" value="PSEUDOURIDYLATE SYNTHASE"/>
    <property type="match status" value="1"/>
</dbReference>
<dbReference type="GO" id="GO:0006397">
    <property type="term" value="P:mRNA processing"/>
    <property type="evidence" value="ECO:0007669"/>
    <property type="project" value="UniProtKB-KW"/>
</dbReference>
<organism evidence="13 14">
    <name type="scientific">[Myrmecia] bisecta</name>
    <dbReference type="NCBI Taxonomy" id="41462"/>
    <lineage>
        <taxon>Eukaryota</taxon>
        <taxon>Viridiplantae</taxon>
        <taxon>Chlorophyta</taxon>
        <taxon>core chlorophytes</taxon>
        <taxon>Trebouxiophyceae</taxon>
        <taxon>Trebouxiales</taxon>
        <taxon>Trebouxiaceae</taxon>
        <taxon>Myrmecia</taxon>
    </lineage>
</organism>
<evidence type="ECO:0000256" key="1">
    <source>
        <dbReference type="ARBA" id="ARBA00001166"/>
    </source>
</evidence>
<dbReference type="FunFam" id="3.30.70.660:FF:000002">
    <property type="entry name" value="tRNA pseudouridine synthase"/>
    <property type="match status" value="1"/>
</dbReference>
<dbReference type="CDD" id="cd02568">
    <property type="entry name" value="PseudoU_synth_PUS1_PUS2"/>
    <property type="match status" value="1"/>
</dbReference>
<evidence type="ECO:0000256" key="10">
    <source>
        <dbReference type="PIRSR" id="PIRSR641708-2"/>
    </source>
</evidence>
<dbReference type="GO" id="GO:0009982">
    <property type="term" value="F:pseudouridine synthase activity"/>
    <property type="evidence" value="ECO:0007669"/>
    <property type="project" value="InterPro"/>
</dbReference>
<evidence type="ECO:0000256" key="8">
    <source>
        <dbReference type="ARBA" id="ARBA00036943"/>
    </source>
</evidence>
<keyword evidence="4" id="KW-0507">mRNA processing</keyword>
<dbReference type="Gene3D" id="3.30.70.660">
    <property type="entry name" value="Pseudouridine synthase I, catalytic domain, C-terminal subdomain"/>
    <property type="match status" value="1"/>
</dbReference>
<dbReference type="InterPro" id="IPR020097">
    <property type="entry name" value="PsdUridine_synth_TruA_a/b_dom"/>
</dbReference>
<dbReference type="InterPro" id="IPR001406">
    <property type="entry name" value="PsdUridine_synth_TruA"/>
</dbReference>
<feature type="compositionally biased region" description="Low complexity" evidence="11">
    <location>
        <begin position="43"/>
        <end position="54"/>
    </location>
</feature>
<dbReference type="FunFam" id="3.30.70.580:FF:000002">
    <property type="entry name" value="tRNA pseudouridine synthase"/>
    <property type="match status" value="1"/>
</dbReference>
<protein>
    <recommendedName>
        <fullName evidence="12">Pseudouridine synthase I TruA alpha/beta domain-containing protein</fullName>
    </recommendedName>
</protein>
<evidence type="ECO:0000256" key="4">
    <source>
        <dbReference type="ARBA" id="ARBA00022664"/>
    </source>
</evidence>
<evidence type="ECO:0000256" key="11">
    <source>
        <dbReference type="SAM" id="MobiDB-lite"/>
    </source>
</evidence>
<reference evidence="13 14" key="1">
    <citation type="journal article" date="2024" name="Nat. Commun.">
        <title>Phylogenomics reveals the evolutionary origins of lichenization in chlorophyte algae.</title>
        <authorList>
            <person name="Puginier C."/>
            <person name="Libourel C."/>
            <person name="Otte J."/>
            <person name="Skaloud P."/>
            <person name="Haon M."/>
            <person name="Grisel S."/>
            <person name="Petersen M."/>
            <person name="Berrin J.G."/>
            <person name="Delaux P.M."/>
            <person name="Dal Grande F."/>
            <person name="Keller J."/>
        </authorList>
    </citation>
    <scope>NUCLEOTIDE SEQUENCE [LARGE SCALE GENOMIC DNA]</scope>
    <source>
        <strain evidence="13 14">SAG 2043</strain>
    </source>
</reference>
<dbReference type="NCBIfam" id="TIGR00071">
    <property type="entry name" value="hisT_truA"/>
    <property type="match status" value="1"/>
</dbReference>
<dbReference type="GO" id="GO:0003723">
    <property type="term" value="F:RNA binding"/>
    <property type="evidence" value="ECO:0007669"/>
    <property type="project" value="InterPro"/>
</dbReference>
<dbReference type="SUPFAM" id="SSF55120">
    <property type="entry name" value="Pseudouridine synthase"/>
    <property type="match status" value="1"/>
</dbReference>
<dbReference type="Pfam" id="PF01416">
    <property type="entry name" value="PseudoU_synth_1"/>
    <property type="match status" value="1"/>
</dbReference>
<dbReference type="Proteomes" id="UP001489004">
    <property type="component" value="Unassembled WGS sequence"/>
</dbReference>
<accession>A0AAW1PTG7</accession>
<comment type="caution">
    <text evidence="13">The sequence shown here is derived from an EMBL/GenBank/DDBJ whole genome shotgun (WGS) entry which is preliminary data.</text>
</comment>
<feature type="binding site" evidence="10">
    <location>
        <position position="193"/>
    </location>
    <ligand>
        <name>substrate</name>
    </ligand>
</feature>
<dbReference type="PANTHER" id="PTHR11142:SF4">
    <property type="entry name" value="PSEUDOURIDYLATE SYNTHASE 1 HOMOLOG"/>
    <property type="match status" value="1"/>
</dbReference>
<keyword evidence="5" id="KW-0819">tRNA processing</keyword>
<evidence type="ECO:0000256" key="3">
    <source>
        <dbReference type="ARBA" id="ARBA00009375"/>
    </source>
</evidence>
<dbReference type="InterPro" id="IPR041708">
    <property type="entry name" value="PUS1/PUS2-like"/>
</dbReference>
<dbReference type="GO" id="GO:0031119">
    <property type="term" value="P:tRNA pseudouridine synthesis"/>
    <property type="evidence" value="ECO:0007669"/>
    <property type="project" value="InterPro"/>
</dbReference>
<comment type="catalytic activity">
    <reaction evidence="8">
        <text>a uridine in tRNA = a pseudouridine in tRNA</text>
        <dbReference type="Rhea" id="RHEA:54572"/>
        <dbReference type="Rhea" id="RHEA-COMP:13339"/>
        <dbReference type="Rhea" id="RHEA-COMP:13934"/>
        <dbReference type="ChEBI" id="CHEBI:65314"/>
        <dbReference type="ChEBI" id="CHEBI:65315"/>
    </reaction>
</comment>
<evidence type="ECO:0000256" key="6">
    <source>
        <dbReference type="ARBA" id="ARBA00023235"/>
    </source>
</evidence>
<evidence type="ECO:0000256" key="2">
    <source>
        <dbReference type="ARBA" id="ARBA00004123"/>
    </source>
</evidence>
<feature type="compositionally biased region" description="Gly residues" evidence="11">
    <location>
        <begin position="427"/>
        <end position="436"/>
    </location>
</feature>
<evidence type="ECO:0000256" key="5">
    <source>
        <dbReference type="ARBA" id="ARBA00022694"/>
    </source>
</evidence>
<feature type="compositionally biased region" description="Basic and acidic residues" evidence="11">
    <location>
        <begin position="439"/>
        <end position="448"/>
    </location>
</feature>
<keyword evidence="14" id="KW-1185">Reference proteome</keyword>
<evidence type="ECO:0000256" key="7">
    <source>
        <dbReference type="ARBA" id="ARBA00023242"/>
    </source>
</evidence>
<keyword evidence="6" id="KW-0413">Isomerase</keyword>
<feature type="region of interest" description="Disordered" evidence="11">
    <location>
        <begin position="388"/>
        <end position="411"/>
    </location>
</feature>
<dbReference type="Gene3D" id="3.30.70.580">
    <property type="entry name" value="Pseudouridine synthase I, catalytic domain, N-terminal subdomain"/>
    <property type="match status" value="1"/>
</dbReference>
<feature type="active site" description="Nucleophile" evidence="9">
    <location>
        <position position="137"/>
    </location>
</feature>
<evidence type="ECO:0000313" key="14">
    <source>
        <dbReference type="Proteomes" id="UP001489004"/>
    </source>
</evidence>
<dbReference type="InterPro" id="IPR020095">
    <property type="entry name" value="PsdUridine_synth_TruA_C"/>
</dbReference>
<evidence type="ECO:0000313" key="13">
    <source>
        <dbReference type="EMBL" id="KAK9813288.1"/>
    </source>
</evidence>
<gene>
    <name evidence="13" type="ORF">WJX72_011914</name>
</gene>
<dbReference type="EMBL" id="JALJOR010000008">
    <property type="protein sequence ID" value="KAK9813288.1"/>
    <property type="molecule type" value="Genomic_DNA"/>
</dbReference>
<feature type="region of interest" description="Disordered" evidence="11">
    <location>
        <begin position="1"/>
        <end position="72"/>
    </location>
</feature>
<feature type="region of interest" description="Disordered" evidence="11">
    <location>
        <begin position="424"/>
        <end position="490"/>
    </location>
</feature>
<dbReference type="AlphaFoldDB" id="A0AAW1PTG7"/>
<dbReference type="InterPro" id="IPR020103">
    <property type="entry name" value="PsdUridine_synth_cat_dom_sf"/>
</dbReference>
<evidence type="ECO:0000256" key="9">
    <source>
        <dbReference type="PIRSR" id="PIRSR641708-1"/>
    </source>
</evidence>
<feature type="domain" description="Pseudouridine synthase I TruA alpha/beta" evidence="12">
    <location>
        <begin position="213"/>
        <end position="315"/>
    </location>
</feature>
<dbReference type="InterPro" id="IPR020094">
    <property type="entry name" value="TruA/RsuA/RluB/E/F_N"/>
</dbReference>
<comment type="subcellular location">
    <subcellularLocation>
        <location evidence="2">Nucleus</location>
    </subcellularLocation>
</comment>
<dbReference type="GO" id="GO:1990481">
    <property type="term" value="P:mRNA pseudouridine synthesis"/>
    <property type="evidence" value="ECO:0007669"/>
    <property type="project" value="TreeGrafter"/>
</dbReference>
<proteinExistence type="inferred from homology"/>
<comment type="catalytic activity">
    <reaction evidence="1">
        <text>a uridine in mRNA = a pseudouridine in mRNA</text>
        <dbReference type="Rhea" id="RHEA:56644"/>
        <dbReference type="Rhea" id="RHEA-COMP:14658"/>
        <dbReference type="Rhea" id="RHEA-COMP:14659"/>
        <dbReference type="ChEBI" id="CHEBI:65314"/>
        <dbReference type="ChEBI" id="CHEBI:65315"/>
    </reaction>
</comment>
<keyword evidence="7" id="KW-0539">Nucleus</keyword>
<name>A0AAW1PTG7_9CHLO</name>
<feature type="compositionally biased region" description="Basic residues" evidence="11">
    <location>
        <begin position="449"/>
        <end position="459"/>
    </location>
</feature>
<comment type="similarity">
    <text evidence="3">Belongs to the tRNA pseudouridine synthase TruA family.</text>
</comment>
<evidence type="ECO:0000259" key="12">
    <source>
        <dbReference type="Pfam" id="PF01416"/>
    </source>
</evidence>
<sequence length="490" mass="53948">MEAEQPDQVVAGSVLPAVSPPAEPEAQADQAAKENLAVLEPNSDTVTADAASTAQEGVQANASGDAPAKPKFEGGRKRKVALHLAYVGEGYLGMQRNPGCKTIEGDLFDALHKSGCISDENAADFNKVHWMRAARTDKGVSAIGQVVSLKMAIEFPNLIERINAQLPSAIRVLGCTRVTNGFDARKLCDRRRYDSAFVFNEACQERLNRILGMYVGTHNFHNFTVRMAAEDPASRRYILSFQCEPITVEGQAWVRMVVIGQSFILHQIRKMVGLAVAVMRNIAPEESIRLALDRSRYVNTPMAPELGLFLDECYFHSYNDRWGNERDERITLEGYQEVIAEFKNKRLYPHIANKDGAEQVNATWLRSLNERNHQFSLWGTAEVLRPRAEQQGGYSRQQQAAQGDDMDAEAGTSGAAAIVGSMETYGMGRGGRGGFSGKRKPDFRDQRHDVKRGRGRGRGGGRQGGPEYRGAPSAGLSRKVAQSVDAEWSD</sequence>
<dbReference type="GO" id="GO:0005634">
    <property type="term" value="C:nucleus"/>
    <property type="evidence" value="ECO:0007669"/>
    <property type="project" value="UniProtKB-SubCell"/>
</dbReference>